<dbReference type="GO" id="GO:0036221">
    <property type="term" value="F:UTP diphosphatase activity"/>
    <property type="evidence" value="ECO:0007669"/>
    <property type="project" value="RHEA"/>
</dbReference>
<organism evidence="4 5">
    <name type="scientific">Thermosipho atlanticus DSM 15807</name>
    <dbReference type="NCBI Taxonomy" id="1123380"/>
    <lineage>
        <taxon>Bacteria</taxon>
        <taxon>Thermotogati</taxon>
        <taxon>Thermotogota</taxon>
        <taxon>Thermotogae</taxon>
        <taxon>Thermotogales</taxon>
        <taxon>Fervidobacteriaceae</taxon>
        <taxon>Thermosipho</taxon>
    </lineage>
</organism>
<keyword evidence="5" id="KW-1185">Reference proteome</keyword>
<reference evidence="5" key="1">
    <citation type="submission" date="2016-11" db="EMBL/GenBank/DDBJ databases">
        <authorList>
            <person name="Varghese N."/>
            <person name="Submissions S."/>
        </authorList>
    </citation>
    <scope>NUCLEOTIDE SEQUENCE [LARGE SCALE GENOMIC DNA]</scope>
    <source>
        <strain evidence="5">DSM 15807</strain>
    </source>
</reference>
<dbReference type="Gene3D" id="3.90.950.10">
    <property type="match status" value="1"/>
</dbReference>
<dbReference type="CDD" id="cd00555">
    <property type="entry name" value="Maf"/>
    <property type="match status" value="1"/>
</dbReference>
<dbReference type="GO" id="GO:0036218">
    <property type="term" value="F:dTTP diphosphatase activity"/>
    <property type="evidence" value="ECO:0007669"/>
    <property type="project" value="RHEA"/>
</dbReference>
<feature type="site" description="Important for substrate specificity" evidence="3">
    <location>
        <position position="148"/>
    </location>
</feature>
<keyword evidence="2 3" id="KW-0378">Hydrolase</keyword>
<comment type="caution">
    <text evidence="3">Lacks conserved residue(s) required for the propagation of feature annotation.</text>
</comment>
<comment type="catalytic activity">
    <reaction evidence="3">
        <text>dTTP + H2O = dTMP + diphosphate + H(+)</text>
        <dbReference type="Rhea" id="RHEA:28534"/>
        <dbReference type="ChEBI" id="CHEBI:15377"/>
        <dbReference type="ChEBI" id="CHEBI:15378"/>
        <dbReference type="ChEBI" id="CHEBI:33019"/>
        <dbReference type="ChEBI" id="CHEBI:37568"/>
        <dbReference type="ChEBI" id="CHEBI:63528"/>
        <dbReference type="EC" id="3.6.1.9"/>
    </reaction>
</comment>
<evidence type="ECO:0000313" key="4">
    <source>
        <dbReference type="EMBL" id="SHH30766.1"/>
    </source>
</evidence>
<dbReference type="PANTHER" id="PTHR43213:SF5">
    <property type="entry name" value="BIFUNCTIONAL DTTP_UTP PYROPHOSPHATASE_METHYLTRANSFERASE PROTEIN-RELATED"/>
    <property type="match status" value="1"/>
</dbReference>
<dbReference type="NCBIfam" id="TIGR00172">
    <property type="entry name" value="maf"/>
    <property type="match status" value="1"/>
</dbReference>
<dbReference type="HAMAP" id="MF_00528">
    <property type="entry name" value="Maf"/>
    <property type="match status" value="1"/>
</dbReference>
<dbReference type="GO" id="GO:0009117">
    <property type="term" value="P:nucleotide metabolic process"/>
    <property type="evidence" value="ECO:0007669"/>
    <property type="project" value="UniProtKB-KW"/>
</dbReference>
<feature type="site" description="Important for substrate specificity" evidence="3">
    <location>
        <position position="67"/>
    </location>
</feature>
<comment type="cofactor">
    <cofactor evidence="1 3">
        <name>a divalent metal cation</name>
        <dbReference type="ChEBI" id="CHEBI:60240"/>
    </cofactor>
</comment>
<dbReference type="OrthoDB" id="9807767at2"/>
<protein>
    <recommendedName>
        <fullName evidence="3">dTTP/UTP pyrophosphatase</fullName>
        <shortName evidence="3">dTTPase/UTPase</shortName>
        <ecNumber evidence="3">3.6.1.9</ecNumber>
    </recommendedName>
    <alternativeName>
        <fullName evidence="3">Nucleoside triphosphate pyrophosphatase</fullName>
    </alternativeName>
    <alternativeName>
        <fullName evidence="3">Nucleotide pyrophosphatase</fullName>
        <shortName evidence="3">Nucleotide PPase</shortName>
    </alternativeName>
</protein>
<comment type="similarity">
    <text evidence="3">Belongs to the Maf family. YhdE subfamily.</text>
</comment>
<dbReference type="PANTHER" id="PTHR43213">
    <property type="entry name" value="BIFUNCTIONAL DTTP/UTP PYROPHOSPHATASE/METHYLTRANSFERASE PROTEIN-RELATED"/>
    <property type="match status" value="1"/>
</dbReference>
<keyword evidence="3" id="KW-0546">Nucleotide metabolism</keyword>
<dbReference type="EC" id="3.6.1.9" evidence="3"/>
<dbReference type="STRING" id="1123380.SAMN02745199_0669"/>
<evidence type="ECO:0000256" key="3">
    <source>
        <dbReference type="HAMAP-Rule" id="MF_00528"/>
    </source>
</evidence>
<dbReference type="PIRSF" id="PIRSF006305">
    <property type="entry name" value="Maf"/>
    <property type="match status" value="1"/>
</dbReference>
<name>A0A1M5RWY6_9BACT</name>
<dbReference type="InterPro" id="IPR003697">
    <property type="entry name" value="Maf-like"/>
</dbReference>
<accession>A0A1M5RWY6</accession>
<feature type="active site" description="Proton acceptor" evidence="3">
    <location>
        <position position="66"/>
    </location>
</feature>
<comment type="catalytic activity">
    <reaction evidence="3">
        <text>UTP + H2O = UMP + diphosphate + H(+)</text>
        <dbReference type="Rhea" id="RHEA:29395"/>
        <dbReference type="ChEBI" id="CHEBI:15377"/>
        <dbReference type="ChEBI" id="CHEBI:15378"/>
        <dbReference type="ChEBI" id="CHEBI:33019"/>
        <dbReference type="ChEBI" id="CHEBI:46398"/>
        <dbReference type="ChEBI" id="CHEBI:57865"/>
        <dbReference type="EC" id="3.6.1.9"/>
    </reaction>
</comment>
<sequence>MKIILASNSPRRIELLKKLQLQFKIQPPNIDEEINEKDPIKHVLTLSKLKAENVFKDFNSIVIGADTIVFHKEIFGKPKDYLDAYNMLKSLSGTWHEVFTGVTILLKNESISFFERTKVKFKKLSDELIKYYLSTGEPFDKAGAYAIQGLGSILIEKIDGDFYNVMGLPISKLWDVLWNRGIISETKRKNFKQRS</sequence>
<evidence type="ECO:0000256" key="2">
    <source>
        <dbReference type="ARBA" id="ARBA00022801"/>
    </source>
</evidence>
<dbReference type="Proteomes" id="UP000242592">
    <property type="component" value="Unassembled WGS sequence"/>
</dbReference>
<feature type="site" description="Important for substrate specificity" evidence="3">
    <location>
        <position position="11"/>
    </location>
</feature>
<dbReference type="GO" id="GO:0005737">
    <property type="term" value="C:cytoplasm"/>
    <property type="evidence" value="ECO:0007669"/>
    <property type="project" value="UniProtKB-SubCell"/>
</dbReference>
<comment type="subcellular location">
    <subcellularLocation>
        <location evidence="3">Cytoplasm</location>
    </subcellularLocation>
</comment>
<dbReference type="Pfam" id="PF02545">
    <property type="entry name" value="Maf"/>
    <property type="match status" value="1"/>
</dbReference>
<evidence type="ECO:0000256" key="1">
    <source>
        <dbReference type="ARBA" id="ARBA00001968"/>
    </source>
</evidence>
<proteinExistence type="inferred from homology"/>
<keyword evidence="3" id="KW-0963">Cytoplasm</keyword>
<dbReference type="InterPro" id="IPR029001">
    <property type="entry name" value="ITPase-like_fam"/>
</dbReference>
<dbReference type="RefSeq" id="WP_073072182.1">
    <property type="nucleotide sequence ID" value="NZ_FQXN01000002.1"/>
</dbReference>
<dbReference type="SUPFAM" id="SSF52972">
    <property type="entry name" value="ITPase-like"/>
    <property type="match status" value="1"/>
</dbReference>
<comment type="function">
    <text evidence="3">Nucleoside triphosphate pyrophosphatase that hydrolyzes dTTP and UTP. May have a dual role in cell division arrest and in preventing the incorporation of modified nucleotides into cellular nucleic acids.</text>
</comment>
<dbReference type="EMBL" id="FQXN01000002">
    <property type="protein sequence ID" value="SHH30766.1"/>
    <property type="molecule type" value="Genomic_DNA"/>
</dbReference>
<dbReference type="AlphaFoldDB" id="A0A1M5RWY6"/>
<evidence type="ECO:0000313" key="5">
    <source>
        <dbReference type="Proteomes" id="UP000242592"/>
    </source>
</evidence>
<gene>
    <name evidence="4" type="ORF">SAMN02745199_0669</name>
</gene>